<keyword evidence="8" id="KW-0671">Queuosine biosynthesis</keyword>
<dbReference type="EMBL" id="JAUOZS010000001">
    <property type="protein sequence ID" value="MDT8901461.1"/>
    <property type="molecule type" value="Genomic_DNA"/>
</dbReference>
<comment type="function">
    <text evidence="8">Catalyzes the complex heterocyclic radical-mediated conversion of 6-carboxy-5,6,7,8-tetrahydropterin (CPH4) to 7-carboxy-7-deazaguanine (CDG), a step common to the biosynthetic pathways of all 7-deazapurine-containing compounds.</text>
</comment>
<name>A0ABU3P033_9FIRM</name>
<comment type="cofactor">
    <cofactor evidence="8">
        <name>[4Fe-4S] cluster</name>
        <dbReference type="ChEBI" id="CHEBI:49883"/>
    </cofactor>
    <text evidence="8">Binds 1 [4Fe-4S] cluster. The cluster is coordinated with 3 cysteines and an exchangeable S-adenosyl-L-methionine.</text>
</comment>
<keyword evidence="3 8" id="KW-0479">Metal-binding</keyword>
<dbReference type="SFLD" id="SFLDS00029">
    <property type="entry name" value="Radical_SAM"/>
    <property type="match status" value="1"/>
</dbReference>
<comment type="similarity">
    <text evidence="8">Belongs to the radical SAM superfamily. 7-carboxy-7-deazaguanine synthase family.</text>
</comment>
<evidence type="ECO:0000256" key="3">
    <source>
        <dbReference type="ARBA" id="ARBA00022723"/>
    </source>
</evidence>
<feature type="binding site" evidence="8">
    <location>
        <position position="25"/>
    </location>
    <ligand>
        <name>substrate</name>
    </ligand>
</feature>
<comment type="caution">
    <text evidence="10">The sequence shown here is derived from an EMBL/GenBank/DDBJ whole genome shotgun (WGS) entry which is preliminary data.</text>
</comment>
<comment type="subunit">
    <text evidence="8">Homodimer.</text>
</comment>
<evidence type="ECO:0000313" key="10">
    <source>
        <dbReference type="EMBL" id="MDT8901461.1"/>
    </source>
</evidence>
<protein>
    <recommendedName>
        <fullName evidence="8">7-carboxy-7-deazaguanine synthase</fullName>
        <shortName evidence="8">CDG synthase</shortName>
        <ecNumber evidence="8">4.3.99.3</ecNumber>
    </recommendedName>
    <alternativeName>
        <fullName evidence="8">Queuosine biosynthesis protein QueE</fullName>
    </alternativeName>
</protein>
<feature type="binding site" evidence="8">
    <location>
        <begin position="10"/>
        <end position="12"/>
    </location>
    <ligand>
        <name>substrate</name>
    </ligand>
</feature>
<gene>
    <name evidence="8" type="primary">queE</name>
    <name evidence="10" type="ORF">Q4T40_09435</name>
</gene>
<evidence type="ECO:0000256" key="2">
    <source>
        <dbReference type="ARBA" id="ARBA00022691"/>
    </source>
</evidence>
<dbReference type="CDD" id="cd01335">
    <property type="entry name" value="Radical_SAM"/>
    <property type="match status" value="1"/>
</dbReference>
<feature type="binding site" evidence="8">
    <location>
        <begin position="35"/>
        <end position="37"/>
    </location>
    <ligand>
        <name>S-adenosyl-L-methionine</name>
        <dbReference type="ChEBI" id="CHEBI:59789"/>
    </ligand>
</feature>
<reference evidence="10 11" key="1">
    <citation type="submission" date="2023-07" db="EMBL/GenBank/DDBJ databases">
        <title>The novel representative of Negativicutes class, Anaeroselena agilis gen. nov. sp. nov.</title>
        <authorList>
            <person name="Prokofeva M.I."/>
            <person name="Elcheninov A.G."/>
            <person name="Klyukina A."/>
            <person name="Kublanov I.V."/>
            <person name="Frolov E.N."/>
            <person name="Podosokorskaya O.A."/>
        </authorList>
    </citation>
    <scope>NUCLEOTIDE SEQUENCE [LARGE SCALE GENOMIC DNA]</scope>
    <source>
        <strain evidence="10 11">4137-cl</strain>
    </source>
</reference>
<comment type="catalytic activity">
    <reaction evidence="8">
        <text>6-carboxy-5,6,7,8-tetrahydropterin + H(+) = 7-carboxy-7-carbaguanine + NH4(+)</text>
        <dbReference type="Rhea" id="RHEA:27974"/>
        <dbReference type="ChEBI" id="CHEBI:15378"/>
        <dbReference type="ChEBI" id="CHEBI:28938"/>
        <dbReference type="ChEBI" id="CHEBI:61032"/>
        <dbReference type="ChEBI" id="CHEBI:61036"/>
        <dbReference type="EC" id="4.3.99.3"/>
    </reaction>
</comment>
<keyword evidence="4 8" id="KW-0460">Magnesium</keyword>
<dbReference type="InterPro" id="IPR007197">
    <property type="entry name" value="rSAM"/>
</dbReference>
<feature type="binding site" evidence="8">
    <location>
        <position position="89"/>
    </location>
    <ligand>
        <name>substrate</name>
    </ligand>
</feature>
<feature type="binding site" evidence="8">
    <location>
        <position position="38"/>
    </location>
    <ligand>
        <name>Mg(2+)</name>
        <dbReference type="ChEBI" id="CHEBI:18420"/>
    </ligand>
</feature>
<comment type="caution">
    <text evidence="8">Lacks conserved residue(s) required for the propagation of feature annotation.</text>
</comment>
<dbReference type="Gene3D" id="3.20.20.70">
    <property type="entry name" value="Aldolase class I"/>
    <property type="match status" value="1"/>
</dbReference>
<keyword evidence="2 8" id="KW-0949">S-adenosyl-L-methionine</keyword>
<evidence type="ECO:0000256" key="7">
    <source>
        <dbReference type="ARBA" id="ARBA00023239"/>
    </source>
</evidence>
<keyword evidence="11" id="KW-1185">Reference proteome</keyword>
<evidence type="ECO:0000256" key="1">
    <source>
        <dbReference type="ARBA" id="ARBA00022485"/>
    </source>
</evidence>
<keyword evidence="7 8" id="KW-0456">Lyase</keyword>
<comment type="cofactor">
    <cofactor evidence="8">
        <name>Mg(2+)</name>
        <dbReference type="ChEBI" id="CHEBI:18420"/>
    </cofactor>
</comment>
<dbReference type="InterPro" id="IPR024924">
    <property type="entry name" value="7-CO-7-deazaguanine_synth-like"/>
</dbReference>
<feature type="binding site" evidence="8">
    <location>
        <position position="29"/>
    </location>
    <ligand>
        <name>[4Fe-4S] cluster</name>
        <dbReference type="ChEBI" id="CHEBI:49883"/>
        <note>4Fe-4S-S-AdoMet</note>
    </ligand>
</feature>
<dbReference type="RefSeq" id="WP_413779972.1">
    <property type="nucleotide sequence ID" value="NZ_JAUOZS010000001.1"/>
</dbReference>
<evidence type="ECO:0000256" key="8">
    <source>
        <dbReference type="HAMAP-Rule" id="MF_00917"/>
    </source>
</evidence>
<dbReference type="InterPro" id="IPR058240">
    <property type="entry name" value="rSAM_sf"/>
</dbReference>
<dbReference type="SUPFAM" id="SSF102114">
    <property type="entry name" value="Radical SAM enzymes"/>
    <property type="match status" value="1"/>
</dbReference>
<evidence type="ECO:0000256" key="5">
    <source>
        <dbReference type="ARBA" id="ARBA00023004"/>
    </source>
</evidence>
<evidence type="ECO:0000256" key="6">
    <source>
        <dbReference type="ARBA" id="ARBA00023014"/>
    </source>
</evidence>
<sequence length="240" mass="25915">MEIVEVFSSIQGEGRYVGCRQVFVRLAGCNLACDYCDTPASRQAAMEGRVEATPGGRDFFAVANPLAADALAGYVNSLLRAPHHSVSLTGGEPLCQAEELAELAPKLAGRLYLETNGTMPDELAVVLPYIDIVSMDIKLPSTSGREWWGEHERFLRLAAGRDVFVKVVLTAATGDDEFRRALTLVAAVDRRIPVVLQPVSPVNNVAGIAPEAALRLMAAALEMVDDVRVIPQTHKMMGQL</sequence>
<keyword evidence="5 8" id="KW-0408">Iron</keyword>
<comment type="cofactor">
    <cofactor evidence="8">
        <name>S-adenosyl-L-methionine</name>
        <dbReference type="ChEBI" id="CHEBI:59789"/>
    </cofactor>
    <text evidence="8">Binds 1 S-adenosyl-L-methionine per subunit.</text>
</comment>
<dbReference type="HAMAP" id="MF_00917">
    <property type="entry name" value="QueE"/>
    <property type="match status" value="1"/>
</dbReference>
<dbReference type="PROSITE" id="PS51918">
    <property type="entry name" value="RADICAL_SAM"/>
    <property type="match status" value="1"/>
</dbReference>
<dbReference type="InterPro" id="IPR013785">
    <property type="entry name" value="Aldolase_TIM"/>
</dbReference>
<proteinExistence type="inferred from homology"/>
<organism evidence="10 11">
    <name type="scientific">Anaeroselena agilis</name>
    <dbReference type="NCBI Taxonomy" id="3063788"/>
    <lineage>
        <taxon>Bacteria</taxon>
        <taxon>Bacillati</taxon>
        <taxon>Bacillota</taxon>
        <taxon>Negativicutes</taxon>
        <taxon>Acetonemataceae</taxon>
        <taxon>Anaeroselena</taxon>
    </lineage>
</organism>
<comment type="pathway">
    <text evidence="8">Purine metabolism; 7-cyano-7-deazaguanine biosynthesis.</text>
</comment>
<dbReference type="PANTHER" id="PTHR42836">
    <property type="entry name" value="7-CARBOXY-7-DEAZAGUANINE SYNTHASE"/>
    <property type="match status" value="1"/>
</dbReference>
<feature type="binding site" evidence="8">
    <location>
        <position position="36"/>
    </location>
    <ligand>
        <name>[4Fe-4S] cluster</name>
        <dbReference type="ChEBI" id="CHEBI:49883"/>
        <note>4Fe-4S-S-AdoMet</note>
    </ligand>
</feature>
<keyword evidence="6 8" id="KW-0411">Iron-sulfur</keyword>
<keyword evidence="1 8" id="KW-0004">4Fe-4S</keyword>
<evidence type="ECO:0000313" key="11">
    <source>
        <dbReference type="Proteomes" id="UP001254848"/>
    </source>
</evidence>
<evidence type="ECO:0000259" key="9">
    <source>
        <dbReference type="PROSITE" id="PS51918"/>
    </source>
</evidence>
<feature type="binding site" evidence="8">
    <location>
        <position position="33"/>
    </location>
    <ligand>
        <name>[4Fe-4S] cluster</name>
        <dbReference type="ChEBI" id="CHEBI:49883"/>
        <note>4Fe-4S-S-AdoMet</note>
    </ligand>
</feature>
<dbReference type="Pfam" id="PF04055">
    <property type="entry name" value="Radical_SAM"/>
    <property type="match status" value="1"/>
</dbReference>
<evidence type="ECO:0000256" key="4">
    <source>
        <dbReference type="ARBA" id="ARBA00022842"/>
    </source>
</evidence>
<feature type="binding site" evidence="8">
    <location>
        <position position="91"/>
    </location>
    <ligand>
        <name>S-adenosyl-L-methionine</name>
        <dbReference type="ChEBI" id="CHEBI:59789"/>
    </ligand>
</feature>
<dbReference type="EC" id="4.3.99.3" evidence="8"/>
<feature type="domain" description="Radical SAM core" evidence="9">
    <location>
        <begin position="16"/>
        <end position="240"/>
    </location>
</feature>
<dbReference type="PIRSF" id="PIRSF000370">
    <property type="entry name" value="QueE"/>
    <property type="match status" value="1"/>
</dbReference>
<dbReference type="Proteomes" id="UP001254848">
    <property type="component" value="Unassembled WGS sequence"/>
</dbReference>
<accession>A0ABU3P033</accession>
<dbReference type="PANTHER" id="PTHR42836:SF1">
    <property type="entry name" value="7-CARBOXY-7-DEAZAGUANINE SYNTHASE"/>
    <property type="match status" value="1"/>
</dbReference>